<dbReference type="CDD" id="cd06171">
    <property type="entry name" value="Sigma70_r4"/>
    <property type="match status" value="1"/>
</dbReference>
<keyword evidence="3" id="KW-0731">Sigma factor</keyword>
<dbReference type="SUPFAM" id="SSF88659">
    <property type="entry name" value="Sigma3 and sigma4 domains of RNA polymerase sigma factors"/>
    <property type="match status" value="1"/>
</dbReference>
<protein>
    <recommendedName>
        <fullName evidence="9">RNA polymerase ECF-type sigma factor</fullName>
    </recommendedName>
</protein>
<dbReference type="Pfam" id="PF04542">
    <property type="entry name" value="Sigma70_r2"/>
    <property type="match status" value="1"/>
</dbReference>
<proteinExistence type="inferred from homology"/>
<evidence type="ECO:0000256" key="4">
    <source>
        <dbReference type="ARBA" id="ARBA00023125"/>
    </source>
</evidence>
<dbReference type="Gene3D" id="1.10.1740.10">
    <property type="match status" value="1"/>
</dbReference>
<sequence>MVMRRLNGGSGGEAGEAAFDELFRAVWPRAVVAARRIVGIGDDAEGLAAEALTRAYDRWPSVRLHPAPEAWVLRVTINLALDRVRQQSRWGDGTLSDPGPTSSRGEIVERFDDETVVRLALCAALRQLPQKQRDAIGLRYLAGCVEEEIASAMKISPGTVKTHLKRGLEKLRAQDGRDREASLALAP</sequence>
<feature type="domain" description="RNA polymerase sigma-70 region 2" evidence="6">
    <location>
        <begin position="23"/>
        <end position="89"/>
    </location>
</feature>
<dbReference type="AlphaFoldDB" id="A0A6J4IRM3"/>
<dbReference type="SUPFAM" id="SSF88946">
    <property type="entry name" value="Sigma2 domain of RNA polymerase sigma factors"/>
    <property type="match status" value="1"/>
</dbReference>
<dbReference type="InterPro" id="IPR039425">
    <property type="entry name" value="RNA_pol_sigma-70-like"/>
</dbReference>
<dbReference type="Pfam" id="PF08281">
    <property type="entry name" value="Sigma70_r4_2"/>
    <property type="match status" value="1"/>
</dbReference>
<evidence type="ECO:0000259" key="7">
    <source>
        <dbReference type="Pfam" id="PF08281"/>
    </source>
</evidence>
<name>A0A6J4IRM3_9ACTN</name>
<feature type="domain" description="RNA polymerase sigma factor 70 region 4 type 2" evidence="7">
    <location>
        <begin position="122"/>
        <end position="171"/>
    </location>
</feature>
<evidence type="ECO:0000259" key="6">
    <source>
        <dbReference type="Pfam" id="PF04542"/>
    </source>
</evidence>
<keyword evidence="5" id="KW-0804">Transcription</keyword>
<evidence type="ECO:0000256" key="2">
    <source>
        <dbReference type="ARBA" id="ARBA00023015"/>
    </source>
</evidence>
<dbReference type="GO" id="GO:0016987">
    <property type="term" value="F:sigma factor activity"/>
    <property type="evidence" value="ECO:0007669"/>
    <property type="project" value="UniProtKB-KW"/>
</dbReference>
<evidence type="ECO:0000313" key="8">
    <source>
        <dbReference type="EMBL" id="CAA9258062.1"/>
    </source>
</evidence>
<evidence type="ECO:0000256" key="3">
    <source>
        <dbReference type="ARBA" id="ARBA00023082"/>
    </source>
</evidence>
<comment type="similarity">
    <text evidence="1">Belongs to the sigma-70 factor family. ECF subfamily.</text>
</comment>
<reference evidence="8" key="1">
    <citation type="submission" date="2020-02" db="EMBL/GenBank/DDBJ databases">
        <authorList>
            <person name="Meier V. D."/>
        </authorList>
    </citation>
    <scope>NUCLEOTIDE SEQUENCE</scope>
    <source>
        <strain evidence="8">AVDCRST_MAG76</strain>
    </source>
</reference>
<keyword evidence="4" id="KW-0238">DNA-binding</keyword>
<keyword evidence="2" id="KW-0805">Transcription regulation</keyword>
<dbReference type="InterPro" id="IPR013249">
    <property type="entry name" value="RNA_pol_sigma70_r4_t2"/>
</dbReference>
<dbReference type="NCBIfam" id="TIGR02937">
    <property type="entry name" value="sigma70-ECF"/>
    <property type="match status" value="1"/>
</dbReference>
<dbReference type="Gene3D" id="1.10.10.10">
    <property type="entry name" value="Winged helix-like DNA-binding domain superfamily/Winged helix DNA-binding domain"/>
    <property type="match status" value="1"/>
</dbReference>
<dbReference type="InterPro" id="IPR036388">
    <property type="entry name" value="WH-like_DNA-bd_sf"/>
</dbReference>
<dbReference type="GO" id="GO:0006352">
    <property type="term" value="P:DNA-templated transcription initiation"/>
    <property type="evidence" value="ECO:0007669"/>
    <property type="project" value="InterPro"/>
</dbReference>
<dbReference type="GO" id="GO:0003677">
    <property type="term" value="F:DNA binding"/>
    <property type="evidence" value="ECO:0007669"/>
    <property type="project" value="UniProtKB-KW"/>
</dbReference>
<dbReference type="InterPro" id="IPR013324">
    <property type="entry name" value="RNA_pol_sigma_r3/r4-like"/>
</dbReference>
<gene>
    <name evidence="8" type="ORF">AVDCRST_MAG76-2716</name>
</gene>
<dbReference type="EMBL" id="CADCSZ010000162">
    <property type="protein sequence ID" value="CAA9258062.1"/>
    <property type="molecule type" value="Genomic_DNA"/>
</dbReference>
<evidence type="ECO:0000256" key="5">
    <source>
        <dbReference type="ARBA" id="ARBA00023163"/>
    </source>
</evidence>
<dbReference type="InterPro" id="IPR013325">
    <property type="entry name" value="RNA_pol_sigma_r2"/>
</dbReference>
<organism evidence="8">
    <name type="scientific">uncultured Acidimicrobiales bacterium</name>
    <dbReference type="NCBI Taxonomy" id="310071"/>
    <lineage>
        <taxon>Bacteria</taxon>
        <taxon>Bacillati</taxon>
        <taxon>Actinomycetota</taxon>
        <taxon>Acidimicrobiia</taxon>
        <taxon>Acidimicrobiales</taxon>
        <taxon>environmental samples</taxon>
    </lineage>
</organism>
<dbReference type="InterPro" id="IPR007627">
    <property type="entry name" value="RNA_pol_sigma70_r2"/>
</dbReference>
<evidence type="ECO:0000256" key="1">
    <source>
        <dbReference type="ARBA" id="ARBA00010641"/>
    </source>
</evidence>
<dbReference type="PANTHER" id="PTHR43133">
    <property type="entry name" value="RNA POLYMERASE ECF-TYPE SIGMA FACTO"/>
    <property type="match status" value="1"/>
</dbReference>
<evidence type="ECO:0008006" key="9">
    <source>
        <dbReference type="Google" id="ProtNLM"/>
    </source>
</evidence>
<dbReference type="InterPro" id="IPR014284">
    <property type="entry name" value="RNA_pol_sigma-70_dom"/>
</dbReference>
<dbReference type="PANTHER" id="PTHR43133:SF50">
    <property type="entry name" value="ECF RNA POLYMERASE SIGMA FACTOR SIGM"/>
    <property type="match status" value="1"/>
</dbReference>
<accession>A0A6J4IRM3</accession>